<proteinExistence type="predicted"/>
<organism evidence="1 2">
    <name type="scientific">Hymenobacter ruricola</name>
    <dbReference type="NCBI Taxonomy" id="2791023"/>
    <lineage>
        <taxon>Bacteria</taxon>
        <taxon>Pseudomonadati</taxon>
        <taxon>Bacteroidota</taxon>
        <taxon>Cytophagia</taxon>
        <taxon>Cytophagales</taxon>
        <taxon>Hymenobacteraceae</taxon>
        <taxon>Hymenobacter</taxon>
    </lineage>
</organism>
<evidence type="ECO:0000313" key="1">
    <source>
        <dbReference type="EMBL" id="MBF9222802.1"/>
    </source>
</evidence>
<dbReference type="EMBL" id="JADQDM010000009">
    <property type="protein sequence ID" value="MBF9222802.1"/>
    <property type="molecule type" value="Genomic_DNA"/>
</dbReference>
<reference evidence="1 2" key="1">
    <citation type="submission" date="2020-11" db="EMBL/GenBank/DDBJ databases">
        <authorList>
            <person name="Kim M.K."/>
        </authorList>
    </citation>
    <scope>NUCLEOTIDE SEQUENCE [LARGE SCALE GENOMIC DNA]</scope>
    <source>
        <strain evidence="1 2">BT662</strain>
    </source>
</reference>
<sequence length="47" mass="5027">MEATKCPVRAGTDRFLATVDAAQVQDQVDRLTAVLAGIAQRRSELPG</sequence>
<protein>
    <submittedName>
        <fullName evidence="1">Uncharacterized protein</fullName>
    </submittedName>
</protein>
<dbReference type="Proteomes" id="UP000618931">
    <property type="component" value="Unassembled WGS sequence"/>
</dbReference>
<comment type="caution">
    <text evidence="1">The sequence shown here is derived from an EMBL/GenBank/DDBJ whole genome shotgun (WGS) entry which is preliminary data.</text>
</comment>
<accession>A0ABS0I7B6</accession>
<evidence type="ECO:0000313" key="2">
    <source>
        <dbReference type="Proteomes" id="UP000618931"/>
    </source>
</evidence>
<dbReference type="RefSeq" id="WP_196294245.1">
    <property type="nucleotide sequence ID" value="NZ_JADQDM010000009.1"/>
</dbReference>
<gene>
    <name evidence="1" type="ORF">I2H31_16990</name>
</gene>
<keyword evidence="2" id="KW-1185">Reference proteome</keyword>
<name>A0ABS0I7B6_9BACT</name>